<proteinExistence type="predicted"/>
<protein>
    <submittedName>
        <fullName evidence="2">ChaN family lipoprotein</fullName>
    </submittedName>
</protein>
<evidence type="ECO:0000259" key="1">
    <source>
        <dbReference type="Pfam" id="PF04187"/>
    </source>
</evidence>
<gene>
    <name evidence="2" type="ORF">PVT68_04730</name>
</gene>
<organism evidence="2 3">
    <name type="scientific">Microbulbifer bruguierae</name>
    <dbReference type="NCBI Taxonomy" id="3029061"/>
    <lineage>
        <taxon>Bacteria</taxon>
        <taxon>Pseudomonadati</taxon>
        <taxon>Pseudomonadota</taxon>
        <taxon>Gammaproteobacteria</taxon>
        <taxon>Cellvibrionales</taxon>
        <taxon>Microbulbiferaceae</taxon>
        <taxon>Microbulbifer</taxon>
    </lineage>
</organism>
<evidence type="ECO:0000313" key="2">
    <source>
        <dbReference type="EMBL" id="WGL17600.1"/>
    </source>
</evidence>
<sequence>MRKVDVLRSCLFSCIYAATTLSGCAGTSGTSGEDLSSAVHLVTAYDYQLLDSSHRAVSLDLLIASLSSADVVFIGEYHGNQASHLLEARVLAGLHRNNHQMNNSRRATLLSMEMFARDQQGILDRYVAGTVGERYLVDEAPAWKNYTGSYRPLVEYAKRNGIPVIAANAPGDLVRCIGRQGDDYLHKLDDEEKGYIAQQPFADIAGYDERFYRLMGGAEEVPGEHQRQAYLAQITRDNTMAESIDRALAQFPGGQVIHVNGSFHSEGHLGTAGALQRMNPELTIRVITPLHPDELLASEQARAAGKRGDDFYYLLNPLPQEFVDGDYIAKVRKAMFATSREKAKLCK</sequence>
<keyword evidence="2" id="KW-0449">Lipoprotein</keyword>
<dbReference type="Gene3D" id="3.40.50.11550">
    <property type="match status" value="1"/>
</dbReference>
<dbReference type="Proteomes" id="UP001236500">
    <property type="component" value="Chromosome"/>
</dbReference>
<dbReference type="CDD" id="cd14727">
    <property type="entry name" value="ChanN-like"/>
    <property type="match status" value="1"/>
</dbReference>
<dbReference type="RefSeq" id="WP_280321484.1">
    <property type="nucleotide sequence ID" value="NZ_CP118605.1"/>
</dbReference>
<dbReference type="PROSITE" id="PS51257">
    <property type="entry name" value="PROKAR_LIPOPROTEIN"/>
    <property type="match status" value="1"/>
</dbReference>
<dbReference type="SUPFAM" id="SSF159501">
    <property type="entry name" value="EreA/ChaN-like"/>
    <property type="match status" value="1"/>
</dbReference>
<dbReference type="EMBL" id="CP118605">
    <property type="protein sequence ID" value="WGL17600.1"/>
    <property type="molecule type" value="Genomic_DNA"/>
</dbReference>
<feature type="domain" description="Haem-binding uptake Tiki superfamily ChaN" evidence="1">
    <location>
        <begin position="62"/>
        <end position="272"/>
    </location>
</feature>
<name>A0ABY8NGM3_9GAMM</name>
<reference evidence="2 3" key="1">
    <citation type="submission" date="2023-02" db="EMBL/GenBank/DDBJ databases">
        <title>Description and genomic characterization of Microbulbifer bruguierae sp. nov., isolated from the sediment of mangrove plant Bruguiera sexangula.</title>
        <authorList>
            <person name="Long M."/>
        </authorList>
    </citation>
    <scope>NUCLEOTIDE SEQUENCE [LARGE SCALE GENOMIC DNA]</scope>
    <source>
        <strain evidence="2 3">H12</strain>
    </source>
</reference>
<dbReference type="InterPro" id="IPR007314">
    <property type="entry name" value="Cofac_haem-bd_dom"/>
</dbReference>
<accession>A0ABY8NGM3</accession>
<keyword evidence="3" id="KW-1185">Reference proteome</keyword>
<evidence type="ECO:0000313" key="3">
    <source>
        <dbReference type="Proteomes" id="UP001236500"/>
    </source>
</evidence>
<dbReference type="Pfam" id="PF04187">
    <property type="entry name" value="Cofac_haem_bdg"/>
    <property type="match status" value="1"/>
</dbReference>